<keyword evidence="3" id="KW-1185">Reference proteome</keyword>
<organism evidence="2 3">
    <name type="scientific">Halioglobus japonicus</name>
    <dbReference type="NCBI Taxonomy" id="930805"/>
    <lineage>
        <taxon>Bacteria</taxon>
        <taxon>Pseudomonadati</taxon>
        <taxon>Pseudomonadota</taxon>
        <taxon>Gammaproteobacteria</taxon>
        <taxon>Cellvibrionales</taxon>
        <taxon>Halieaceae</taxon>
        <taxon>Halioglobus</taxon>
    </lineage>
</organism>
<evidence type="ECO:0008006" key="4">
    <source>
        <dbReference type="Google" id="ProtNLM"/>
    </source>
</evidence>
<feature type="chain" id="PRO_5042885347" description="Cytochrome c domain-containing protein" evidence="1">
    <location>
        <begin position="19"/>
        <end position="195"/>
    </location>
</feature>
<protein>
    <recommendedName>
        <fullName evidence="4">Cytochrome c domain-containing protein</fullName>
    </recommendedName>
</protein>
<evidence type="ECO:0000313" key="2">
    <source>
        <dbReference type="EMBL" id="PLW85205.1"/>
    </source>
</evidence>
<gene>
    <name evidence="2" type="ORF">C0029_16170</name>
</gene>
<evidence type="ECO:0000313" key="3">
    <source>
        <dbReference type="Proteomes" id="UP000235162"/>
    </source>
</evidence>
<dbReference type="InterPro" id="IPR038142">
    <property type="entry name" value="Cytochrome_P460_sp"/>
</dbReference>
<feature type="signal peptide" evidence="1">
    <location>
        <begin position="1"/>
        <end position="18"/>
    </location>
</feature>
<comment type="caution">
    <text evidence="2">The sequence shown here is derived from an EMBL/GenBank/DDBJ whole genome shotgun (WGS) entry which is preliminary data.</text>
</comment>
<name>A0AAP8MCF3_9GAMM</name>
<dbReference type="AlphaFoldDB" id="A0AAP8MCF3"/>
<dbReference type="EMBL" id="PKUR01000004">
    <property type="protein sequence ID" value="PLW85205.1"/>
    <property type="molecule type" value="Genomic_DNA"/>
</dbReference>
<accession>A0AAP8MCF3</accession>
<dbReference type="Gene3D" id="3.50.70.20">
    <property type="entry name" value="Cytochrome P460"/>
    <property type="match status" value="1"/>
</dbReference>
<evidence type="ECO:0000256" key="1">
    <source>
        <dbReference type="SAM" id="SignalP"/>
    </source>
</evidence>
<reference evidence="2 3" key="1">
    <citation type="submission" date="2018-01" db="EMBL/GenBank/DDBJ databases">
        <title>The draft genome sequence of Halioglobus japonicus S1-36.</title>
        <authorList>
            <person name="Du Z.-J."/>
            <person name="Shi M.-J."/>
        </authorList>
    </citation>
    <scope>NUCLEOTIDE SEQUENCE [LARGE SCALE GENOMIC DNA]</scope>
    <source>
        <strain evidence="2 3">S1-36</strain>
    </source>
</reference>
<keyword evidence="1" id="KW-0732">Signal</keyword>
<proteinExistence type="predicted"/>
<sequence>MLSLLLFLPLFGAIHSHADDAAALDVSEASFDCIREMTPVRGFYVANLGGDLDATLAAANAPEGAAYPPGSVVQLVPGEAMVKHSPGTSPATKDWEFFELDTSSEGTSIRKRGYADVVNRFGGNCLACHAQAKPEWDMICEQGHGCDPIPLTRDMIVLLQKTDPRCEDNPALSEAEIATLQALRQAAEAGAATAE</sequence>
<dbReference type="Proteomes" id="UP000235162">
    <property type="component" value="Unassembled WGS sequence"/>
</dbReference>